<dbReference type="PANTHER" id="PTHR34351">
    <property type="entry name" value="SLR1927 PROTEIN-RELATED"/>
    <property type="match status" value="1"/>
</dbReference>
<keyword evidence="1" id="KW-1133">Transmembrane helix</keyword>
<feature type="domain" description="DUF58" evidence="2">
    <location>
        <begin position="189"/>
        <end position="363"/>
    </location>
</feature>
<feature type="transmembrane region" description="Helical" evidence="1">
    <location>
        <begin position="30"/>
        <end position="47"/>
    </location>
</feature>
<proteinExistence type="predicted"/>
<evidence type="ECO:0000313" key="4">
    <source>
        <dbReference type="Proteomes" id="UP000265768"/>
    </source>
</evidence>
<dbReference type="OrthoDB" id="9812729at2"/>
<dbReference type="InterPro" id="IPR002881">
    <property type="entry name" value="DUF58"/>
</dbReference>
<gene>
    <name evidence="3" type="ORF">D5H75_06365</name>
</gene>
<keyword evidence="1" id="KW-0472">Membrane</keyword>
<evidence type="ECO:0000259" key="2">
    <source>
        <dbReference type="Pfam" id="PF01882"/>
    </source>
</evidence>
<keyword evidence="4" id="KW-1185">Reference proteome</keyword>
<organism evidence="3 4">
    <name type="scientific">Bailinhaonella thermotolerans</name>
    <dbReference type="NCBI Taxonomy" id="1070861"/>
    <lineage>
        <taxon>Bacteria</taxon>
        <taxon>Bacillati</taxon>
        <taxon>Actinomycetota</taxon>
        <taxon>Actinomycetes</taxon>
        <taxon>Streptosporangiales</taxon>
        <taxon>Streptosporangiaceae</taxon>
        <taxon>Bailinhaonella</taxon>
    </lineage>
</organism>
<sequence length="373" mass="39224">MITRLGWGVLAASAVLYAGGAALGYPEPGVLAVAGLLAVAAAALWTLPRPRLEVRREVAPLRVARGEAAVAVLHVTNEGRARSGLRAGDRFGSRVIDVEVPRLPRRAARSVTYRLPTDRRGEIPVGPLTLERSDPLGLSRRTTSYGAAETLVVRPRTVPLPLLPSGRAHHLDGTSADNAPAGTVTFHTLREYVLGDDLRHVHWKSSARTGTLMVRQLVDATLPTTAVVLDLRPVAYDGDEAFELAVDAAASVAVAAARQNFPVRLLAAADTLLETKGGPADAEAILDRLALVAPAPGVSAMDVARRVAAGGALVVVSGPAADPADLLPARRRFDRVVCVRAGSAHRSPALPGVTVLDVPDLETLSAAWTRETR</sequence>
<reference evidence="3 4" key="1">
    <citation type="submission" date="2018-09" db="EMBL/GenBank/DDBJ databases">
        <title>YIM 75507 draft genome.</title>
        <authorList>
            <person name="Tang S."/>
            <person name="Feng Y."/>
        </authorList>
    </citation>
    <scope>NUCLEOTIDE SEQUENCE [LARGE SCALE GENOMIC DNA]</scope>
    <source>
        <strain evidence="3 4">YIM 75507</strain>
    </source>
</reference>
<evidence type="ECO:0000313" key="3">
    <source>
        <dbReference type="EMBL" id="RJL34110.1"/>
    </source>
</evidence>
<dbReference type="EMBL" id="QZEY01000002">
    <property type="protein sequence ID" value="RJL34110.1"/>
    <property type="molecule type" value="Genomic_DNA"/>
</dbReference>
<protein>
    <submittedName>
        <fullName evidence="3">DUF58 domain-containing protein</fullName>
    </submittedName>
</protein>
<dbReference type="Proteomes" id="UP000265768">
    <property type="component" value="Unassembled WGS sequence"/>
</dbReference>
<dbReference type="Pfam" id="PF01882">
    <property type="entry name" value="DUF58"/>
    <property type="match status" value="1"/>
</dbReference>
<dbReference type="PANTHER" id="PTHR34351:SF1">
    <property type="entry name" value="SLR1927 PROTEIN"/>
    <property type="match status" value="1"/>
</dbReference>
<comment type="caution">
    <text evidence="3">The sequence shown here is derived from an EMBL/GenBank/DDBJ whole genome shotgun (WGS) entry which is preliminary data.</text>
</comment>
<keyword evidence="1" id="KW-0812">Transmembrane</keyword>
<dbReference type="RefSeq" id="WP_119925410.1">
    <property type="nucleotide sequence ID" value="NZ_QZEY01000002.1"/>
</dbReference>
<dbReference type="AlphaFoldDB" id="A0A3A4AV55"/>
<evidence type="ECO:0000256" key="1">
    <source>
        <dbReference type="SAM" id="Phobius"/>
    </source>
</evidence>
<name>A0A3A4AV55_9ACTN</name>
<accession>A0A3A4AV55</accession>